<dbReference type="Gene3D" id="1.10.890.40">
    <property type="match status" value="1"/>
</dbReference>
<sequence length="94" mass="10289">MTGEQFVRDMVAMPKNDLASLRRERAMGYMDGLLDGTVGVRWCPNGQPVAHELSYEAAEQMKRLPPHQLTGSAAELALSMVSKIYPCPTPGSKP</sequence>
<evidence type="ECO:0000259" key="1">
    <source>
        <dbReference type="Pfam" id="PF18602"/>
    </source>
</evidence>
<dbReference type="RefSeq" id="WP_183549627.1">
    <property type="nucleotide sequence ID" value="NZ_JACHBX010000001.1"/>
</dbReference>
<dbReference type="AlphaFoldDB" id="A0A7W9WX63"/>
<dbReference type="EMBL" id="JACHBX010000001">
    <property type="protein sequence ID" value="MBB6132031.1"/>
    <property type="molecule type" value="Genomic_DNA"/>
</dbReference>
<name>A0A7W9WX63_9BURK</name>
<dbReference type="Pfam" id="PF18602">
    <property type="entry name" value="Rap1a"/>
    <property type="match status" value="1"/>
</dbReference>
<keyword evidence="3" id="KW-1185">Reference proteome</keyword>
<proteinExistence type="predicted"/>
<dbReference type="InterPro" id="IPR041238">
    <property type="entry name" value="Rap1a"/>
</dbReference>
<evidence type="ECO:0000313" key="3">
    <source>
        <dbReference type="Proteomes" id="UP000540787"/>
    </source>
</evidence>
<accession>A0A7W9WX63</accession>
<gene>
    <name evidence="2" type="ORF">HD842_000142</name>
</gene>
<evidence type="ECO:0000313" key="2">
    <source>
        <dbReference type="EMBL" id="MBB6132031.1"/>
    </source>
</evidence>
<protein>
    <recommendedName>
        <fullName evidence="1">Rap1a immunity protein domain-containing protein</fullName>
    </recommendedName>
</protein>
<dbReference type="Proteomes" id="UP000540787">
    <property type="component" value="Unassembled WGS sequence"/>
</dbReference>
<reference evidence="2 3" key="1">
    <citation type="submission" date="2020-08" db="EMBL/GenBank/DDBJ databases">
        <title>The Agave Microbiome: Exploring the role of microbial communities in plant adaptations to desert environments.</title>
        <authorList>
            <person name="Partida-Martinez L.P."/>
        </authorList>
    </citation>
    <scope>NUCLEOTIDE SEQUENCE [LARGE SCALE GENOMIC DNA]</scope>
    <source>
        <strain evidence="2 3">AT3.2</strain>
    </source>
</reference>
<feature type="domain" description="Rap1a immunity protein" evidence="1">
    <location>
        <begin position="2"/>
        <end position="87"/>
    </location>
</feature>
<organism evidence="2 3">
    <name type="scientific">Massilia aurea</name>
    <dbReference type="NCBI Taxonomy" id="373040"/>
    <lineage>
        <taxon>Bacteria</taxon>
        <taxon>Pseudomonadati</taxon>
        <taxon>Pseudomonadota</taxon>
        <taxon>Betaproteobacteria</taxon>
        <taxon>Burkholderiales</taxon>
        <taxon>Oxalobacteraceae</taxon>
        <taxon>Telluria group</taxon>
        <taxon>Massilia</taxon>
    </lineage>
</organism>
<comment type="caution">
    <text evidence="2">The sequence shown here is derived from an EMBL/GenBank/DDBJ whole genome shotgun (WGS) entry which is preliminary data.</text>
</comment>